<evidence type="ECO:0000313" key="3">
    <source>
        <dbReference type="EMBL" id="KAJ4341367.1"/>
    </source>
</evidence>
<protein>
    <submittedName>
        <fullName evidence="3">Uncharacterized protein</fullName>
    </submittedName>
</protein>
<evidence type="ECO:0000256" key="2">
    <source>
        <dbReference type="SAM" id="SignalP"/>
    </source>
</evidence>
<keyword evidence="1" id="KW-0472">Membrane</keyword>
<gene>
    <name evidence="3" type="ORF">N0V87_001756</name>
</gene>
<sequence>MRVPPILSTIALLAASAGEEIVLEWLMFEAPGTEKPIQPNETDMFFDYRGKGPERFVVAYSQNISAAIVGWYFQPSLSYFPNAHLNISSIEATGYALERNVFRLYHPKTFDPHNSTTWDLSEPFMVIRPWEQNMIKKAASNQKKADNKQLAIGVGVGVGVAWFVAFLVAWYTSAWYQRRVLEKKGFVLSPARLD</sequence>
<keyword evidence="2" id="KW-0732">Signal</keyword>
<keyword evidence="1" id="KW-1133">Transmembrane helix</keyword>
<feature type="chain" id="PRO_5040831683" evidence="2">
    <location>
        <begin position="19"/>
        <end position="194"/>
    </location>
</feature>
<evidence type="ECO:0000256" key="1">
    <source>
        <dbReference type="SAM" id="Phobius"/>
    </source>
</evidence>
<dbReference type="Proteomes" id="UP001140562">
    <property type="component" value="Unassembled WGS sequence"/>
</dbReference>
<keyword evidence="4" id="KW-1185">Reference proteome</keyword>
<proteinExistence type="predicted"/>
<feature type="signal peptide" evidence="2">
    <location>
        <begin position="1"/>
        <end position="18"/>
    </location>
</feature>
<keyword evidence="1" id="KW-0812">Transmembrane</keyword>
<reference evidence="3" key="1">
    <citation type="submission" date="2022-10" db="EMBL/GenBank/DDBJ databases">
        <title>Tapping the CABI collections for fungal endophytes: first genome assemblies for Collariella, Neodidymelliopsis, Ascochyta clinopodiicola, Didymella pomorum, Didymosphaeria variabile, Neocosmospora piperis and Neocucurbitaria cava.</title>
        <authorList>
            <person name="Hill R."/>
        </authorList>
    </citation>
    <scope>NUCLEOTIDE SEQUENCE</scope>
    <source>
        <strain evidence="3">IMI 360193</strain>
    </source>
</reference>
<dbReference type="OrthoDB" id="3766209at2759"/>
<organism evidence="3 4">
    <name type="scientific">Didymella glomerata</name>
    <dbReference type="NCBI Taxonomy" id="749621"/>
    <lineage>
        <taxon>Eukaryota</taxon>
        <taxon>Fungi</taxon>
        <taxon>Dikarya</taxon>
        <taxon>Ascomycota</taxon>
        <taxon>Pezizomycotina</taxon>
        <taxon>Dothideomycetes</taxon>
        <taxon>Pleosporomycetidae</taxon>
        <taxon>Pleosporales</taxon>
        <taxon>Pleosporineae</taxon>
        <taxon>Didymellaceae</taxon>
        <taxon>Didymella</taxon>
    </lineage>
</organism>
<evidence type="ECO:0000313" key="4">
    <source>
        <dbReference type="Proteomes" id="UP001140562"/>
    </source>
</evidence>
<comment type="caution">
    <text evidence="3">The sequence shown here is derived from an EMBL/GenBank/DDBJ whole genome shotgun (WGS) entry which is preliminary data.</text>
</comment>
<feature type="transmembrane region" description="Helical" evidence="1">
    <location>
        <begin position="150"/>
        <end position="171"/>
    </location>
</feature>
<dbReference type="EMBL" id="JAPEUV010000011">
    <property type="protein sequence ID" value="KAJ4341367.1"/>
    <property type="molecule type" value="Genomic_DNA"/>
</dbReference>
<dbReference type="AlphaFoldDB" id="A0A9W9C2W8"/>
<accession>A0A9W9C2W8</accession>
<name>A0A9W9C2W8_9PLEO</name>